<name>A0A0D7DV83_RHOPL</name>
<comment type="caution">
    <text evidence="1">The sequence shown here is derived from an EMBL/GenBank/DDBJ whole genome shotgun (WGS) entry which is preliminary data.</text>
</comment>
<dbReference type="Proteomes" id="UP000032515">
    <property type="component" value="Unassembled WGS sequence"/>
</dbReference>
<dbReference type="PANTHER" id="PTHR30121:SF12">
    <property type="entry name" value="TYPE IV SECRETION SYSTEM PROTEIN CAGE"/>
    <property type="match status" value="1"/>
</dbReference>
<sequence length="179" mass="19071">EKVIQGRDFTAMPETINAVDAWLGSLPGHVYANVRQPPISTLNLAHMIPLSAVWAGPERDEHLAAPPLLFGKTEGSTPFRFSLHVGDVGHTLVVGPTGAGKSVLLALMALQFRRYAGSQVFAFDFGGSIRAAALAMGGDWHDLGGGLTEGDDQSVSLQPLSRLEETAERAWAADWLVAI</sequence>
<proteinExistence type="predicted"/>
<dbReference type="PANTHER" id="PTHR30121">
    <property type="entry name" value="UNCHARACTERIZED PROTEIN YJGR-RELATED"/>
    <property type="match status" value="1"/>
</dbReference>
<feature type="non-terminal residue" evidence="1">
    <location>
        <position position="179"/>
    </location>
</feature>
<evidence type="ECO:0000313" key="2">
    <source>
        <dbReference type="Proteomes" id="UP000032515"/>
    </source>
</evidence>
<organism evidence="1 2">
    <name type="scientific">Rhodopseudomonas palustris</name>
    <dbReference type="NCBI Taxonomy" id="1076"/>
    <lineage>
        <taxon>Bacteria</taxon>
        <taxon>Pseudomonadati</taxon>
        <taxon>Pseudomonadota</taxon>
        <taxon>Alphaproteobacteria</taxon>
        <taxon>Hyphomicrobiales</taxon>
        <taxon>Nitrobacteraceae</taxon>
        <taxon>Rhodopseudomonas</taxon>
    </lineage>
</organism>
<dbReference type="InterPro" id="IPR027417">
    <property type="entry name" value="P-loop_NTPase"/>
</dbReference>
<dbReference type="SUPFAM" id="SSF52540">
    <property type="entry name" value="P-loop containing nucleoside triphosphate hydrolases"/>
    <property type="match status" value="1"/>
</dbReference>
<dbReference type="AlphaFoldDB" id="A0A0D7DV83"/>
<evidence type="ECO:0000313" key="1">
    <source>
        <dbReference type="EMBL" id="KIZ32524.1"/>
    </source>
</evidence>
<gene>
    <name evidence="1" type="ORF">OO17_29920</name>
</gene>
<reference evidence="1 2" key="1">
    <citation type="submission" date="2014-11" db="EMBL/GenBank/DDBJ databases">
        <title>Genomics and ecophysiology of heterotrophic nitrogen fixing bacteria isolated from estuarine surface water.</title>
        <authorList>
            <person name="Bentzon-Tilia M."/>
            <person name="Severin I."/>
            <person name="Hansen L.H."/>
            <person name="Riemann L."/>
        </authorList>
    </citation>
    <scope>NUCLEOTIDE SEQUENCE [LARGE SCALE GENOMIC DNA]</scope>
    <source>
        <strain evidence="1 2">BAL398</strain>
    </source>
</reference>
<dbReference type="EMBL" id="JXXE01000891">
    <property type="protein sequence ID" value="KIZ32524.1"/>
    <property type="molecule type" value="Genomic_DNA"/>
</dbReference>
<dbReference type="InterPro" id="IPR051162">
    <property type="entry name" value="T4SS_component"/>
</dbReference>
<accession>A0A0D7DV83</accession>
<protein>
    <submittedName>
        <fullName evidence="1">Conjugal transfer protein TrbE</fullName>
    </submittedName>
</protein>
<feature type="non-terminal residue" evidence="1">
    <location>
        <position position="1"/>
    </location>
</feature>
<dbReference type="Gene3D" id="3.40.50.300">
    <property type="entry name" value="P-loop containing nucleotide triphosphate hydrolases"/>
    <property type="match status" value="1"/>
</dbReference>